<dbReference type="Proteomes" id="UP000234789">
    <property type="component" value="Unassembled WGS sequence"/>
</dbReference>
<dbReference type="AlphaFoldDB" id="A0A2N5N8Z2"/>
<organism evidence="1 2">
    <name type="scientific">Paenibacillus pasadenensis</name>
    <dbReference type="NCBI Taxonomy" id="217090"/>
    <lineage>
        <taxon>Bacteria</taxon>
        <taxon>Bacillati</taxon>
        <taxon>Bacillota</taxon>
        <taxon>Bacilli</taxon>
        <taxon>Bacillales</taxon>
        <taxon>Paenibacillaceae</taxon>
        <taxon>Paenibacillus</taxon>
    </lineage>
</organism>
<comment type="caution">
    <text evidence="1">The sequence shown here is derived from an EMBL/GenBank/DDBJ whole genome shotgun (WGS) entry which is preliminary data.</text>
</comment>
<name>A0A2N5N8Z2_9BACL</name>
<protein>
    <submittedName>
        <fullName evidence="1">Uncharacterized protein</fullName>
    </submittedName>
</protein>
<gene>
    <name evidence="1" type="ORF">B8V81_1026</name>
</gene>
<evidence type="ECO:0000313" key="2">
    <source>
        <dbReference type="Proteomes" id="UP000234789"/>
    </source>
</evidence>
<reference evidence="1 2" key="1">
    <citation type="submission" date="2017-05" db="EMBL/GenBank/DDBJ databases">
        <title>Functional genome analysis of Paenibacillus pasadenensis strain R16: insights on endophytic life style and antifungal activity.</title>
        <authorList>
            <person name="Passera A."/>
            <person name="Marcolungo L."/>
            <person name="Casati P."/>
            <person name="Brasca M."/>
            <person name="Quaglino F."/>
            <person name="Delledonne M."/>
        </authorList>
    </citation>
    <scope>NUCLEOTIDE SEQUENCE [LARGE SCALE GENOMIC DNA]</scope>
    <source>
        <strain evidence="1 2">R16</strain>
    </source>
</reference>
<dbReference type="RefSeq" id="WP_028597599.1">
    <property type="nucleotide sequence ID" value="NZ_BIMM01000001.1"/>
</dbReference>
<keyword evidence="2" id="KW-1185">Reference proteome</keyword>
<evidence type="ECO:0000313" key="1">
    <source>
        <dbReference type="EMBL" id="PLT46802.1"/>
    </source>
</evidence>
<accession>A0A2N5N8Z2</accession>
<dbReference type="OrthoDB" id="9861406at2"/>
<sequence>MTERLTIEALKKIVQADGAGGRSSGDTIKLLIKEASFDCLEWLVSAPTELEKRQIFDGGEMSIEIKKWKKAPWEEALFHHLIPHIVFYESVSNSKSEHTLANFHRSLTRVHSRYPDDWNLFIDRLKTWQAWLWGAQQAEAEFPYAEIKTGIETYIANKISQSENKKVQQARKNLDKFLLGFEEWRSNRRYGPSERVEPERPSKLIELEVLRQPDWSLPDGEDDLAKWLKSQADLVVKSLKYHYHVQSSLVGIDYSKLAKLTFAIPFLTVYDNSIEKVLEAIELYIRWRNPQDDALDTKSPRSERALGVSMKVLSMLGLMAHYDRFVEILEKRLTLQEIDDVEGFVRYFHTDTGLLEYLASDAILGEMFAAAFTSLLVKDEFPWEDAFTSHRKTAYRLVQKAISGDRQVELILNRLAGRIGETVGKSPSFIRSGLIEQGELEWLFVIEPRNLRGMLGPIEFVNNNEELLQRILTSFLEVHWYKRDRSSLNVIYCRYWQYAFEYVPAFREDIRWLALYGCHGGDAAYIKDWVFEPQVQNDMLHHLKQSWDKLPLQGLEAIGAHYLSDAGLEELLMDLYACRGDQIWPVQEVLRAFGCSIIGTDHDGRALSSEQLQSMVRQHPERFELETALSEMSGITFRYELVEPGLLMKNSRVLVRSVVRGEIENEEKLDDIFNGLFNL</sequence>
<proteinExistence type="predicted"/>
<dbReference type="EMBL" id="NFEZ01000003">
    <property type="protein sequence ID" value="PLT46802.1"/>
    <property type="molecule type" value="Genomic_DNA"/>
</dbReference>